<gene>
    <name evidence="8" type="primary">hrpB</name>
    <name evidence="8" type="ORF">ACFSGX_14565</name>
</gene>
<dbReference type="InterPro" id="IPR007502">
    <property type="entry name" value="Helicase-assoc_dom"/>
</dbReference>
<accession>A0ABW4U130</accession>
<dbReference type="CDD" id="cd18791">
    <property type="entry name" value="SF2_C_RHA"/>
    <property type="match status" value="1"/>
</dbReference>
<evidence type="ECO:0000313" key="8">
    <source>
        <dbReference type="EMBL" id="MFD1951993.1"/>
    </source>
</evidence>
<dbReference type="SUPFAM" id="SSF52540">
    <property type="entry name" value="P-loop containing nucleoside triphosphate hydrolases"/>
    <property type="match status" value="2"/>
</dbReference>
<protein>
    <submittedName>
        <fullName evidence="8">ATP-dependent helicase HrpB</fullName>
        <ecNumber evidence="8">3.6.4.13</ecNumber>
    </submittedName>
</protein>
<dbReference type="Gene3D" id="1.20.120.1080">
    <property type="match status" value="1"/>
</dbReference>
<dbReference type="PROSITE" id="PS51192">
    <property type="entry name" value="HELICASE_ATP_BIND_1"/>
    <property type="match status" value="1"/>
</dbReference>
<dbReference type="InterPro" id="IPR027417">
    <property type="entry name" value="P-loop_NTPase"/>
</dbReference>
<dbReference type="SMART" id="SM00847">
    <property type="entry name" value="HA2"/>
    <property type="match status" value="1"/>
</dbReference>
<dbReference type="PANTHER" id="PTHR43519:SF1">
    <property type="entry name" value="ATP-DEPENDENT RNA HELICASE HRPB"/>
    <property type="match status" value="1"/>
</dbReference>
<dbReference type="Pfam" id="PF00270">
    <property type="entry name" value="DEAD"/>
    <property type="match status" value="1"/>
</dbReference>
<dbReference type="EC" id="3.6.4.13" evidence="8"/>
<keyword evidence="4" id="KW-0067">ATP-binding</keyword>
<dbReference type="PROSITE" id="PS00690">
    <property type="entry name" value="DEAH_ATP_HELICASE"/>
    <property type="match status" value="1"/>
</dbReference>
<dbReference type="InterPro" id="IPR049614">
    <property type="entry name" value="HrpB_DEXH"/>
</dbReference>
<dbReference type="SMART" id="SM00487">
    <property type="entry name" value="DEXDc"/>
    <property type="match status" value="1"/>
</dbReference>
<keyword evidence="2 8" id="KW-0378">Hydrolase</keyword>
<feature type="region of interest" description="Disordered" evidence="5">
    <location>
        <begin position="827"/>
        <end position="851"/>
    </location>
</feature>
<dbReference type="InterPro" id="IPR010225">
    <property type="entry name" value="HrpB"/>
</dbReference>
<dbReference type="Gene3D" id="3.40.50.300">
    <property type="entry name" value="P-loop containing nucleotide triphosphate hydrolases"/>
    <property type="match status" value="2"/>
</dbReference>
<dbReference type="Pfam" id="PF00271">
    <property type="entry name" value="Helicase_C"/>
    <property type="match status" value="1"/>
</dbReference>
<dbReference type="InterPro" id="IPR011545">
    <property type="entry name" value="DEAD/DEAH_box_helicase_dom"/>
</dbReference>
<evidence type="ECO:0000259" key="7">
    <source>
        <dbReference type="PROSITE" id="PS51194"/>
    </source>
</evidence>
<evidence type="ECO:0000259" key="6">
    <source>
        <dbReference type="PROSITE" id="PS51192"/>
    </source>
</evidence>
<dbReference type="Proteomes" id="UP001597400">
    <property type="component" value="Unassembled WGS sequence"/>
</dbReference>
<dbReference type="GO" id="GO:0016787">
    <property type="term" value="F:hydrolase activity"/>
    <property type="evidence" value="ECO:0007669"/>
    <property type="project" value="UniProtKB-KW"/>
</dbReference>
<dbReference type="Pfam" id="PF08482">
    <property type="entry name" value="HrpB_C"/>
    <property type="match status" value="1"/>
</dbReference>
<dbReference type="NCBIfam" id="TIGR01970">
    <property type="entry name" value="DEAH_box_HrpB"/>
    <property type="match status" value="1"/>
</dbReference>
<dbReference type="EMBL" id="JBHUGS010000004">
    <property type="protein sequence ID" value="MFD1951993.1"/>
    <property type="molecule type" value="Genomic_DNA"/>
</dbReference>
<dbReference type="PROSITE" id="PS51194">
    <property type="entry name" value="HELICASE_CTER"/>
    <property type="match status" value="1"/>
</dbReference>
<proteinExistence type="predicted"/>
<evidence type="ECO:0000256" key="3">
    <source>
        <dbReference type="ARBA" id="ARBA00022806"/>
    </source>
</evidence>
<feature type="domain" description="Helicase C-terminal" evidence="7">
    <location>
        <begin position="203"/>
        <end position="367"/>
    </location>
</feature>
<dbReference type="RefSeq" id="WP_380931017.1">
    <property type="nucleotide sequence ID" value="NZ_JBHUGS010000004.1"/>
</dbReference>
<reference evidence="9" key="1">
    <citation type="journal article" date="2019" name="Int. J. Syst. Evol. Microbiol.">
        <title>The Global Catalogue of Microorganisms (GCM) 10K type strain sequencing project: providing services to taxonomists for standard genome sequencing and annotation.</title>
        <authorList>
            <consortium name="The Broad Institute Genomics Platform"/>
            <consortium name="The Broad Institute Genome Sequencing Center for Infectious Disease"/>
            <person name="Wu L."/>
            <person name="Ma J."/>
        </authorList>
    </citation>
    <scope>NUCLEOTIDE SEQUENCE [LARGE SCALE GENOMIC DNA]</scope>
    <source>
        <strain evidence="9">CGMCC 1.12702</strain>
    </source>
</reference>
<dbReference type="SMART" id="SM00490">
    <property type="entry name" value="HELICc"/>
    <property type="match status" value="1"/>
</dbReference>
<evidence type="ECO:0000256" key="5">
    <source>
        <dbReference type="SAM" id="MobiDB-lite"/>
    </source>
</evidence>
<dbReference type="PIRSF" id="PIRSF005496">
    <property type="entry name" value="ATP_hel_hrpB"/>
    <property type="match status" value="1"/>
</dbReference>
<dbReference type="InterPro" id="IPR013689">
    <property type="entry name" value="RNA_helicase_ATP-dep_HrpB_C"/>
</dbReference>
<dbReference type="GO" id="GO:0003724">
    <property type="term" value="F:RNA helicase activity"/>
    <property type="evidence" value="ECO:0007669"/>
    <property type="project" value="UniProtKB-EC"/>
</dbReference>
<name>A0ABW4U130_9SPHN</name>
<evidence type="ECO:0000256" key="4">
    <source>
        <dbReference type="ARBA" id="ARBA00022840"/>
    </source>
</evidence>
<dbReference type="PANTHER" id="PTHR43519">
    <property type="entry name" value="ATP-DEPENDENT RNA HELICASE HRPB"/>
    <property type="match status" value="1"/>
</dbReference>
<sequence length="851" mass="88885">MSDLPIHAVLPDILSALREGPSLVLVAPPGAGKTTAVAPALLSEDWCDGEILLLSPRRLAARAAAERMAMLAGEPVGQTIGYATRMDSKRSAATRVTVLTEGIFRNRILADPELAGVSAVLFDEVHERNLDSDFGLALALDVQGALRPDLRLVAMSATLDGARFSAMMGDAPVIESAGRSWPLTLRHVGRDAALRVEDAVAGVIRDALAEAEGGVLAFLPGVAEIERTAERLVRLPADVVVYKLHGTLDAGEQRAAIGPAAAGVRKVVLATAIAETSLTLDGIRIVVDSGLARRPRYDRAAGMTRLSTERVSQAAATQRAGRAARQGPGVAYRLWEAAATGGLPRFDPPEILEADLSALVLDCALWGELEPARLRWLDAPPVAAVAEARGRLRGLGAVDADGRATAHGRAIAKLPLPPRLAHMLVVAAARGWAAVAAEVAVLLGERGLGGTDVDVAARVRRWRGERGGRAEAARGLARRWAGAVGGARGGGGAPSAALGRSLDFARDGREGGARDGRGVRSESSDGAMDVVGACLALAFPDRVARRRGADGAEWASVGGRGFRLDPMSPLAQAEWLAVGEVQGVAAGARILSAAAIDREMVETLFGERIETRRTVTFDPATGGVAALRERRLGAIRLTSGPDEARDPEAVAAALLEGVRAHGLDLLPWSEGARALQARVAYARAGGALELPEVDDASLLASLDDWLPGLLIGKRRLDALAGGAVEQALSAMLGWAGTQLLDRVAPAAFRSPAGSSHAIDYGADGGPAVTVRVQALYGLAVHPVAAGGPLVLRLTSPAGRPIQTTRDLPGFWAGSWVAVAREMRGRYPRHPWPEDPAGADPTLRTKRADARR</sequence>
<keyword evidence="3 8" id="KW-0347">Helicase</keyword>
<keyword evidence="1" id="KW-0547">Nucleotide-binding</keyword>
<dbReference type="InterPro" id="IPR001650">
    <property type="entry name" value="Helicase_C-like"/>
</dbReference>
<dbReference type="InterPro" id="IPR014001">
    <property type="entry name" value="Helicase_ATP-bd"/>
</dbReference>
<evidence type="ECO:0000256" key="1">
    <source>
        <dbReference type="ARBA" id="ARBA00022741"/>
    </source>
</evidence>
<evidence type="ECO:0000256" key="2">
    <source>
        <dbReference type="ARBA" id="ARBA00022801"/>
    </source>
</evidence>
<keyword evidence="9" id="KW-1185">Reference proteome</keyword>
<organism evidence="8 9">
    <name type="scientific">Sphingomonas arantia</name>
    <dbReference type="NCBI Taxonomy" id="1460676"/>
    <lineage>
        <taxon>Bacteria</taxon>
        <taxon>Pseudomonadati</taxon>
        <taxon>Pseudomonadota</taxon>
        <taxon>Alphaproteobacteria</taxon>
        <taxon>Sphingomonadales</taxon>
        <taxon>Sphingomonadaceae</taxon>
        <taxon>Sphingomonas</taxon>
    </lineage>
</organism>
<comment type="caution">
    <text evidence="8">The sequence shown here is derived from an EMBL/GenBank/DDBJ whole genome shotgun (WGS) entry which is preliminary data.</text>
</comment>
<evidence type="ECO:0000313" key="9">
    <source>
        <dbReference type="Proteomes" id="UP001597400"/>
    </source>
</evidence>
<dbReference type="CDD" id="cd17990">
    <property type="entry name" value="DEXHc_HrpB"/>
    <property type="match status" value="1"/>
</dbReference>
<feature type="domain" description="Helicase ATP-binding" evidence="6">
    <location>
        <begin position="14"/>
        <end position="177"/>
    </location>
</feature>
<dbReference type="InterPro" id="IPR002464">
    <property type="entry name" value="DNA/RNA_helicase_DEAH_CS"/>
</dbReference>